<dbReference type="Proteomes" id="UP001348265">
    <property type="component" value="Unassembled WGS sequence"/>
</dbReference>
<evidence type="ECO:0000313" key="1">
    <source>
        <dbReference type="EMBL" id="MEF3118923.1"/>
    </source>
</evidence>
<accession>A0ABU7X584</accession>
<proteinExistence type="predicted"/>
<protein>
    <recommendedName>
        <fullName evidence="3">DUF2007 domain-containing protein</fullName>
    </recommendedName>
</protein>
<comment type="caution">
    <text evidence="1">The sequence shown here is derived from an EMBL/GenBank/DDBJ whole genome shotgun (WGS) entry which is preliminary data.</text>
</comment>
<gene>
    <name evidence="1" type="ORF">RB636_37820</name>
</gene>
<reference evidence="1 2" key="1">
    <citation type="submission" date="2023-08" db="EMBL/GenBank/DDBJ databases">
        <authorList>
            <person name="Sharma P."/>
            <person name="Verma V."/>
            <person name="Mohan M.K."/>
            <person name="Dubey A.K."/>
        </authorList>
    </citation>
    <scope>NUCLEOTIDE SEQUENCE [LARGE SCALE GENOMIC DNA]</scope>
    <source>
        <strain evidence="1 2">ADP4</strain>
    </source>
</reference>
<sequence>MDLLPPELRSFDGHPLAPLAAKVIADLTKVGIPVHVVDESDDHSHVTGGIALRMSEEPAKELMLYWHVPDEDRYRAEEARERPEVTGAVATLSAAVVSVLLAFDHRVRTVYDDPAFPYPFIWIRPSKTA</sequence>
<keyword evidence="2" id="KW-1185">Reference proteome</keyword>
<dbReference type="EMBL" id="JAVFKM010000034">
    <property type="protein sequence ID" value="MEF3118923.1"/>
    <property type="molecule type" value="Genomic_DNA"/>
</dbReference>
<name>A0ABU7X584_9ACTN</name>
<organism evidence="1 2">
    <name type="scientific">Streptomyces chrestomyceticus</name>
    <dbReference type="NCBI Taxonomy" id="68185"/>
    <lineage>
        <taxon>Bacteria</taxon>
        <taxon>Bacillati</taxon>
        <taxon>Actinomycetota</taxon>
        <taxon>Actinomycetes</taxon>
        <taxon>Kitasatosporales</taxon>
        <taxon>Streptomycetaceae</taxon>
        <taxon>Streptomyces</taxon>
    </lineage>
</organism>
<dbReference type="RefSeq" id="WP_331789834.1">
    <property type="nucleotide sequence ID" value="NZ_JAVFKM010000034.1"/>
</dbReference>
<evidence type="ECO:0000313" key="2">
    <source>
        <dbReference type="Proteomes" id="UP001348265"/>
    </source>
</evidence>
<evidence type="ECO:0008006" key="3">
    <source>
        <dbReference type="Google" id="ProtNLM"/>
    </source>
</evidence>